<evidence type="ECO:0000256" key="1">
    <source>
        <dbReference type="SAM" id="MobiDB-lite"/>
    </source>
</evidence>
<feature type="region of interest" description="Disordered" evidence="1">
    <location>
        <begin position="111"/>
        <end position="154"/>
    </location>
</feature>
<dbReference type="AlphaFoldDB" id="A0ABD2QI18"/>
<evidence type="ECO:0000313" key="4">
    <source>
        <dbReference type="Proteomes" id="UP001626550"/>
    </source>
</evidence>
<proteinExistence type="predicted"/>
<organism evidence="3 4">
    <name type="scientific">Cichlidogyrus casuarinus</name>
    <dbReference type="NCBI Taxonomy" id="1844966"/>
    <lineage>
        <taxon>Eukaryota</taxon>
        <taxon>Metazoa</taxon>
        <taxon>Spiralia</taxon>
        <taxon>Lophotrochozoa</taxon>
        <taxon>Platyhelminthes</taxon>
        <taxon>Monogenea</taxon>
        <taxon>Monopisthocotylea</taxon>
        <taxon>Dactylogyridea</taxon>
        <taxon>Ancyrocephalidae</taxon>
        <taxon>Cichlidogyrus</taxon>
    </lineage>
</organism>
<keyword evidence="2" id="KW-0472">Membrane</keyword>
<evidence type="ECO:0000256" key="2">
    <source>
        <dbReference type="SAM" id="Phobius"/>
    </source>
</evidence>
<comment type="caution">
    <text evidence="3">The sequence shown here is derived from an EMBL/GenBank/DDBJ whole genome shotgun (WGS) entry which is preliminary data.</text>
</comment>
<keyword evidence="4" id="KW-1185">Reference proteome</keyword>
<feature type="transmembrane region" description="Helical" evidence="2">
    <location>
        <begin position="51"/>
        <end position="76"/>
    </location>
</feature>
<keyword evidence="2" id="KW-0812">Transmembrane</keyword>
<sequence>MGIFGENKENSISPLLAVNDQPLCQAQSDSNLAIEDIADKYNETVEKWTSLFFFFLANFLTGVSYTPFWMVGYVLLDQLSGENSAVHIGALFILVSVPFFLIDAVPPSEAPQLTRRQSRKTSIKSPNIELSTAGDAKERRSVTPPSKRGSLVMHNPNRRYSRLTNEVESMMLLPTFPTETRGSIVGAIPSYALQHLSELRNSAFEMMINHLKVLDYDTLVNAKAY</sequence>
<feature type="transmembrane region" description="Helical" evidence="2">
    <location>
        <begin position="88"/>
        <end position="106"/>
    </location>
</feature>
<protein>
    <submittedName>
        <fullName evidence="3">Uncharacterized protein</fullName>
    </submittedName>
</protein>
<dbReference type="Proteomes" id="UP001626550">
    <property type="component" value="Unassembled WGS sequence"/>
</dbReference>
<name>A0ABD2QI18_9PLAT</name>
<evidence type="ECO:0000313" key="3">
    <source>
        <dbReference type="EMBL" id="KAL3319184.1"/>
    </source>
</evidence>
<gene>
    <name evidence="3" type="ORF">Ciccas_002151</name>
</gene>
<keyword evidence="2" id="KW-1133">Transmembrane helix</keyword>
<reference evidence="3 4" key="1">
    <citation type="submission" date="2024-11" db="EMBL/GenBank/DDBJ databases">
        <title>Adaptive evolution of stress response genes in parasites aligns with host niche diversity.</title>
        <authorList>
            <person name="Hahn C."/>
            <person name="Resl P."/>
        </authorList>
    </citation>
    <scope>NUCLEOTIDE SEQUENCE [LARGE SCALE GENOMIC DNA]</scope>
    <source>
        <strain evidence="3">EGGRZ-B1_66</strain>
        <tissue evidence="3">Body</tissue>
    </source>
</reference>
<accession>A0ABD2QI18</accession>
<dbReference type="EMBL" id="JBJKFK010000162">
    <property type="protein sequence ID" value="KAL3319184.1"/>
    <property type="molecule type" value="Genomic_DNA"/>
</dbReference>